<evidence type="ECO:0000256" key="9">
    <source>
        <dbReference type="PIRSR" id="PIRSR602481-1"/>
    </source>
</evidence>
<dbReference type="CDD" id="cd07153">
    <property type="entry name" value="Fur_like"/>
    <property type="match status" value="1"/>
</dbReference>
<dbReference type="GO" id="GO:1900376">
    <property type="term" value="P:regulation of secondary metabolite biosynthetic process"/>
    <property type="evidence" value="ECO:0007669"/>
    <property type="project" value="TreeGrafter"/>
</dbReference>
<dbReference type="HOGENOM" id="CLU_096072_5_1_9"/>
<dbReference type="GO" id="GO:0005737">
    <property type="term" value="C:cytoplasm"/>
    <property type="evidence" value="ECO:0007669"/>
    <property type="project" value="UniProtKB-SubCell"/>
</dbReference>
<keyword evidence="12" id="KW-1185">Reference proteome</keyword>
<keyword evidence="5 9" id="KW-0862">Zinc</keyword>
<keyword evidence="10" id="KW-0408">Iron</keyword>
<reference evidence="11 12" key="1">
    <citation type="submission" date="2012-09" db="EMBL/GenBank/DDBJ databases">
        <title>The Genome Sequence of Alloiococcus otitis ATCC 51267.</title>
        <authorList>
            <consortium name="The Broad Institute Genome Sequencing Platform"/>
            <person name="Earl A."/>
            <person name="Ward D."/>
            <person name="Feldgarden M."/>
            <person name="Gevers D."/>
            <person name="Huys G."/>
            <person name="Walker B."/>
            <person name="Young S.K."/>
            <person name="Zeng Q."/>
            <person name="Gargeya S."/>
            <person name="Fitzgerald M."/>
            <person name="Haas B."/>
            <person name="Abouelleil A."/>
            <person name="Alvarado L."/>
            <person name="Arachchi H.M."/>
            <person name="Berlin A.M."/>
            <person name="Chapman S.B."/>
            <person name="Goldberg J."/>
            <person name="Griggs A."/>
            <person name="Gujja S."/>
            <person name="Hansen M."/>
            <person name="Howarth C."/>
            <person name="Imamovic A."/>
            <person name="Larimer J."/>
            <person name="McCowen C."/>
            <person name="Montmayeur A."/>
            <person name="Murphy C."/>
            <person name="Neiman D."/>
            <person name="Pearson M."/>
            <person name="Priest M."/>
            <person name="Roberts A."/>
            <person name="Saif S."/>
            <person name="Shea T."/>
            <person name="Sisk P."/>
            <person name="Sykes S."/>
            <person name="Wortman J."/>
            <person name="Nusbaum C."/>
            <person name="Birren B."/>
        </authorList>
    </citation>
    <scope>NUCLEOTIDE SEQUENCE [LARGE SCALE GENOMIC DNA]</scope>
    <source>
        <strain evidence="11 12">ATCC 51267</strain>
    </source>
</reference>
<comment type="caution">
    <text evidence="11">The sequence shown here is derived from an EMBL/GenBank/DDBJ whole genome shotgun (WGS) entry which is preliminary data.</text>
</comment>
<keyword evidence="6" id="KW-0805">Transcription regulation</keyword>
<dbReference type="PANTHER" id="PTHR33202">
    <property type="entry name" value="ZINC UPTAKE REGULATION PROTEIN"/>
    <property type="match status" value="1"/>
</dbReference>
<gene>
    <name evidence="11" type="ORF">HMPREF9698_00365</name>
</gene>
<dbReference type="Proteomes" id="UP000009875">
    <property type="component" value="Unassembled WGS sequence"/>
</dbReference>
<evidence type="ECO:0008006" key="13">
    <source>
        <dbReference type="Google" id="ProtNLM"/>
    </source>
</evidence>
<feature type="binding site" evidence="10">
    <location>
        <position position="125"/>
    </location>
    <ligand>
        <name>Fe cation</name>
        <dbReference type="ChEBI" id="CHEBI:24875"/>
    </ligand>
</feature>
<dbReference type="PANTHER" id="PTHR33202:SF1">
    <property type="entry name" value="FERRIC UPTAKE REGULATION PROTEIN"/>
    <property type="match status" value="1"/>
</dbReference>
<sequence length="145" mass="17041">MTTYEEALDILKDNKLKLTSKRKRMVEILYDEDKYLSASDVQAKMSQDYQGISPDTIYRNLYTFYDLGIIEKTELKGEKVFRSHCDVHDHHHHFICKNCGQTREIDACPLDYFQVQLPGCEIQSHRFEVYGLCEKCNQKLNHQAS</sequence>
<dbReference type="GO" id="GO:0045892">
    <property type="term" value="P:negative regulation of DNA-templated transcription"/>
    <property type="evidence" value="ECO:0007669"/>
    <property type="project" value="TreeGrafter"/>
</dbReference>
<feature type="binding site" evidence="9">
    <location>
        <position position="136"/>
    </location>
    <ligand>
        <name>Zn(2+)</name>
        <dbReference type="ChEBI" id="CHEBI:29105"/>
    </ligand>
</feature>
<feature type="binding site" evidence="9">
    <location>
        <position position="99"/>
    </location>
    <ligand>
        <name>Zn(2+)</name>
        <dbReference type="ChEBI" id="CHEBI:29105"/>
    </ligand>
</feature>
<feature type="binding site" evidence="9">
    <location>
        <position position="96"/>
    </location>
    <ligand>
        <name>Zn(2+)</name>
        <dbReference type="ChEBI" id="CHEBI:29105"/>
    </ligand>
</feature>
<evidence type="ECO:0000256" key="8">
    <source>
        <dbReference type="ARBA" id="ARBA00023163"/>
    </source>
</evidence>
<keyword evidence="9" id="KW-0479">Metal-binding</keyword>
<dbReference type="InterPro" id="IPR036388">
    <property type="entry name" value="WH-like_DNA-bd_sf"/>
</dbReference>
<dbReference type="InterPro" id="IPR036390">
    <property type="entry name" value="WH_DNA-bd_sf"/>
</dbReference>
<dbReference type="GO" id="GO:0008270">
    <property type="term" value="F:zinc ion binding"/>
    <property type="evidence" value="ECO:0007669"/>
    <property type="project" value="TreeGrafter"/>
</dbReference>
<dbReference type="Pfam" id="PF01475">
    <property type="entry name" value="FUR"/>
    <property type="match status" value="1"/>
</dbReference>
<keyword evidence="4" id="KW-0678">Repressor</keyword>
<evidence type="ECO:0000256" key="5">
    <source>
        <dbReference type="ARBA" id="ARBA00022833"/>
    </source>
</evidence>
<evidence type="ECO:0000256" key="2">
    <source>
        <dbReference type="ARBA" id="ARBA00007957"/>
    </source>
</evidence>
<dbReference type="SUPFAM" id="SSF46785">
    <property type="entry name" value="Winged helix' DNA-binding domain"/>
    <property type="match status" value="1"/>
</dbReference>
<proteinExistence type="inferred from homology"/>
<evidence type="ECO:0000256" key="10">
    <source>
        <dbReference type="PIRSR" id="PIRSR602481-2"/>
    </source>
</evidence>
<feature type="binding site" evidence="10">
    <location>
        <position position="90"/>
    </location>
    <ligand>
        <name>Fe cation</name>
        <dbReference type="ChEBI" id="CHEBI:24875"/>
    </ligand>
</feature>
<dbReference type="InterPro" id="IPR043135">
    <property type="entry name" value="Fur_C"/>
</dbReference>
<evidence type="ECO:0000256" key="3">
    <source>
        <dbReference type="ARBA" id="ARBA00022490"/>
    </source>
</evidence>
<comment type="cofactor">
    <cofactor evidence="9">
        <name>Zn(2+)</name>
        <dbReference type="ChEBI" id="CHEBI:29105"/>
    </cofactor>
    <text evidence="9">Binds 1 zinc ion per subunit.</text>
</comment>
<dbReference type="Gene3D" id="3.30.1490.190">
    <property type="match status" value="1"/>
</dbReference>
<evidence type="ECO:0000256" key="4">
    <source>
        <dbReference type="ARBA" id="ARBA00022491"/>
    </source>
</evidence>
<keyword evidence="3" id="KW-0963">Cytoplasm</keyword>
<accession>K9EBK5</accession>
<evidence type="ECO:0000256" key="6">
    <source>
        <dbReference type="ARBA" id="ARBA00023015"/>
    </source>
</evidence>
<dbReference type="GO" id="GO:0003700">
    <property type="term" value="F:DNA-binding transcription factor activity"/>
    <property type="evidence" value="ECO:0007669"/>
    <property type="project" value="InterPro"/>
</dbReference>
<dbReference type="STRING" id="883081.HMPREF9698_00365"/>
<organism evidence="11 12">
    <name type="scientific">Alloiococcus otitis ATCC 51267</name>
    <dbReference type="NCBI Taxonomy" id="883081"/>
    <lineage>
        <taxon>Bacteria</taxon>
        <taxon>Bacillati</taxon>
        <taxon>Bacillota</taxon>
        <taxon>Bacilli</taxon>
        <taxon>Lactobacillales</taxon>
        <taxon>Carnobacteriaceae</taxon>
        <taxon>Alloiococcus</taxon>
    </lineage>
</organism>
<evidence type="ECO:0000256" key="1">
    <source>
        <dbReference type="ARBA" id="ARBA00004496"/>
    </source>
</evidence>
<evidence type="ECO:0000313" key="11">
    <source>
        <dbReference type="EMBL" id="EKU94053.1"/>
    </source>
</evidence>
<name>K9EBK5_9LACT</name>
<dbReference type="InterPro" id="IPR002481">
    <property type="entry name" value="FUR"/>
</dbReference>
<dbReference type="AlphaFoldDB" id="K9EBK5"/>
<feature type="binding site" evidence="9">
    <location>
        <position position="133"/>
    </location>
    <ligand>
        <name>Zn(2+)</name>
        <dbReference type="ChEBI" id="CHEBI:29105"/>
    </ligand>
</feature>
<dbReference type="OrthoDB" id="8659436at2"/>
<dbReference type="eggNOG" id="COG0735">
    <property type="taxonomic scope" value="Bacteria"/>
</dbReference>
<keyword evidence="7" id="KW-0238">DNA-binding</keyword>
<comment type="subcellular location">
    <subcellularLocation>
        <location evidence="1">Cytoplasm</location>
    </subcellularLocation>
</comment>
<protein>
    <recommendedName>
        <fullName evidence="13">Fur family transcriptional regulator, zinc uptake regulator</fullName>
    </recommendedName>
</protein>
<comment type="cofactor">
    <cofactor evidence="10">
        <name>Mn(2+)</name>
        <dbReference type="ChEBI" id="CHEBI:29035"/>
    </cofactor>
    <cofactor evidence="10">
        <name>Fe(2+)</name>
        <dbReference type="ChEBI" id="CHEBI:29033"/>
    </cofactor>
    <text evidence="10">Binds 1 Mn(2+) or Fe(2+) ion per subunit.</text>
</comment>
<dbReference type="GO" id="GO:0000976">
    <property type="term" value="F:transcription cis-regulatory region binding"/>
    <property type="evidence" value="ECO:0007669"/>
    <property type="project" value="TreeGrafter"/>
</dbReference>
<evidence type="ECO:0000313" key="12">
    <source>
        <dbReference type="Proteomes" id="UP000009875"/>
    </source>
</evidence>
<comment type="similarity">
    <text evidence="2">Belongs to the Fur family.</text>
</comment>
<keyword evidence="8" id="KW-0804">Transcription</keyword>
<evidence type="ECO:0000256" key="7">
    <source>
        <dbReference type="ARBA" id="ARBA00023125"/>
    </source>
</evidence>
<dbReference type="EMBL" id="AGXA01000005">
    <property type="protein sequence ID" value="EKU94053.1"/>
    <property type="molecule type" value="Genomic_DNA"/>
</dbReference>
<dbReference type="Gene3D" id="1.10.10.10">
    <property type="entry name" value="Winged helix-like DNA-binding domain superfamily/Winged helix DNA-binding domain"/>
    <property type="match status" value="1"/>
</dbReference>